<dbReference type="Pfam" id="PF03803">
    <property type="entry name" value="Scramblase"/>
    <property type="match status" value="1"/>
</dbReference>
<dbReference type="GO" id="GO:0017128">
    <property type="term" value="F:phospholipid scramblase activity"/>
    <property type="evidence" value="ECO:0007669"/>
    <property type="project" value="InterPro"/>
</dbReference>
<comment type="caution">
    <text evidence="3">The sequence shown here is derived from an EMBL/GenBank/DDBJ whole genome shotgun (WGS) entry which is preliminary data.</text>
</comment>
<evidence type="ECO:0000256" key="2">
    <source>
        <dbReference type="RuleBase" id="RU363116"/>
    </source>
</evidence>
<dbReference type="OrthoDB" id="191150at2759"/>
<sequence>MYGFNIFIKSTKQLYQSSTSTYTSHIIKRQRHSFRPRPAGQRRRVYPKKSPEVTYIPNPEIIPPNGNFSKYQDSIFSVHPLLKEPTLVFKREIEYMNLILGFEQRNIYRVFNAHGYELGVFKEEENGIWSTIQRQLLRTRRPFKMQFWPTNHLEHDPSLTIERGFKLVNSKVQCVVNENEESEVVAESKQVWHLWRRKYDLFAKDTDDEGYLDKFAECDAPILSWEFYNMDENRLINCGVDRNWAGLGLEFLTDVGTYVLRFDPNLSFEGLVDPSQLDYTKTLTPEERLAIICQTISIDFDYFSRHSNGNGFIVGSYGGGDI</sequence>
<dbReference type="Proteomes" id="UP000095605">
    <property type="component" value="Unassembled WGS sequence"/>
</dbReference>
<evidence type="ECO:0000313" key="4">
    <source>
        <dbReference type="Proteomes" id="UP000095605"/>
    </source>
</evidence>
<proteinExistence type="inferred from homology"/>
<dbReference type="EMBL" id="LPNL01000005">
    <property type="protein sequence ID" value="OEJ85783.1"/>
    <property type="molecule type" value="Genomic_DNA"/>
</dbReference>
<dbReference type="GO" id="GO:0005886">
    <property type="term" value="C:plasma membrane"/>
    <property type="evidence" value="ECO:0007669"/>
    <property type="project" value="TreeGrafter"/>
</dbReference>
<dbReference type="PANTHER" id="PTHR23248">
    <property type="entry name" value="PHOSPHOLIPID SCRAMBLASE-RELATED"/>
    <property type="match status" value="1"/>
</dbReference>
<dbReference type="PANTHER" id="PTHR23248:SF9">
    <property type="entry name" value="PHOSPHOLIPID SCRAMBLASE"/>
    <property type="match status" value="1"/>
</dbReference>
<keyword evidence="4" id="KW-1185">Reference proteome</keyword>
<dbReference type="AlphaFoldDB" id="A0A1E5RGS4"/>
<gene>
    <name evidence="3" type="ORF">AWRI3578_g2373</name>
</gene>
<name>A0A1E5RGS4_9ASCO</name>
<evidence type="ECO:0000313" key="3">
    <source>
        <dbReference type="EMBL" id="OEJ85783.1"/>
    </source>
</evidence>
<dbReference type="InterPro" id="IPR005552">
    <property type="entry name" value="Scramblase"/>
</dbReference>
<comment type="similarity">
    <text evidence="1 2">Belongs to the phospholipid scramblase family.</text>
</comment>
<accession>A0A1E5RGS4</accession>
<protein>
    <recommendedName>
        <fullName evidence="2">Phospholipid scramblase</fullName>
    </recommendedName>
</protein>
<reference evidence="4" key="1">
    <citation type="journal article" date="2016" name="Genome Announc.">
        <title>Genome sequences of three species of Hanseniaspora isolated from spontaneous wine fermentations.</title>
        <authorList>
            <person name="Sternes P.R."/>
            <person name="Lee D."/>
            <person name="Kutyna D.R."/>
            <person name="Borneman A.R."/>
        </authorList>
    </citation>
    <scope>NUCLEOTIDE SEQUENCE [LARGE SCALE GENOMIC DNA]</scope>
    <source>
        <strain evidence="4">AWRI3578</strain>
    </source>
</reference>
<organism evidence="3 4">
    <name type="scientific">Hanseniaspora opuntiae</name>
    <dbReference type="NCBI Taxonomy" id="211096"/>
    <lineage>
        <taxon>Eukaryota</taxon>
        <taxon>Fungi</taxon>
        <taxon>Dikarya</taxon>
        <taxon>Ascomycota</taxon>
        <taxon>Saccharomycotina</taxon>
        <taxon>Saccharomycetes</taxon>
        <taxon>Saccharomycodales</taxon>
        <taxon>Saccharomycodaceae</taxon>
        <taxon>Hanseniaspora</taxon>
    </lineage>
</organism>
<evidence type="ECO:0000256" key="1">
    <source>
        <dbReference type="ARBA" id="ARBA00005350"/>
    </source>
</evidence>